<proteinExistence type="predicted"/>
<gene>
    <name evidence="1" type="primary">AVEN_40277_1</name>
    <name evidence="1" type="ORF">CEXT_543251</name>
</gene>
<dbReference type="EMBL" id="BPLR01005370">
    <property type="protein sequence ID" value="GIY01815.1"/>
    <property type="molecule type" value="Genomic_DNA"/>
</dbReference>
<keyword evidence="2" id="KW-1185">Reference proteome</keyword>
<name>A0AAV4PXE4_CAEEX</name>
<reference evidence="1 2" key="1">
    <citation type="submission" date="2021-06" db="EMBL/GenBank/DDBJ databases">
        <title>Caerostris extrusa draft genome.</title>
        <authorList>
            <person name="Kono N."/>
            <person name="Arakawa K."/>
        </authorList>
    </citation>
    <scope>NUCLEOTIDE SEQUENCE [LARGE SCALE GENOMIC DNA]</scope>
</reference>
<protein>
    <submittedName>
        <fullName evidence="1">RNase H domain-containing protein</fullName>
    </submittedName>
</protein>
<evidence type="ECO:0000313" key="2">
    <source>
        <dbReference type="Proteomes" id="UP001054945"/>
    </source>
</evidence>
<dbReference type="Proteomes" id="UP001054945">
    <property type="component" value="Unassembled WGS sequence"/>
</dbReference>
<evidence type="ECO:0000313" key="1">
    <source>
        <dbReference type="EMBL" id="GIY01815.1"/>
    </source>
</evidence>
<dbReference type="AlphaFoldDB" id="A0AAV4PXE4"/>
<accession>A0AAV4PXE4</accession>
<organism evidence="1 2">
    <name type="scientific">Caerostris extrusa</name>
    <name type="common">Bark spider</name>
    <name type="synonym">Caerostris bankana</name>
    <dbReference type="NCBI Taxonomy" id="172846"/>
    <lineage>
        <taxon>Eukaryota</taxon>
        <taxon>Metazoa</taxon>
        <taxon>Ecdysozoa</taxon>
        <taxon>Arthropoda</taxon>
        <taxon>Chelicerata</taxon>
        <taxon>Arachnida</taxon>
        <taxon>Araneae</taxon>
        <taxon>Araneomorphae</taxon>
        <taxon>Entelegynae</taxon>
        <taxon>Araneoidea</taxon>
        <taxon>Araneidae</taxon>
        <taxon>Caerostris</taxon>
    </lineage>
</organism>
<comment type="caution">
    <text evidence="1">The sequence shown here is derived from an EMBL/GenBank/DDBJ whole genome shotgun (WGS) entry which is preliminary data.</text>
</comment>
<sequence>MQILLDFNNLVNQEILPLEREQPPWHNDKIKVIDDLDRFPRPTTLPATYLQLFYSHRQAFSQYKEIYTDGSKSNNHVPSAVVIENEMITQCLNK</sequence>